<dbReference type="RefSeq" id="WP_320227972.1">
    <property type="nucleotide sequence ID" value="NZ_JAVIJB010000022.1"/>
</dbReference>
<dbReference type="Pfam" id="PF14759">
    <property type="entry name" value="Reductase_C"/>
    <property type="match status" value="1"/>
</dbReference>
<accession>A0ABU4Z4D0</accession>
<evidence type="ECO:0000259" key="5">
    <source>
        <dbReference type="Pfam" id="PF07992"/>
    </source>
</evidence>
<dbReference type="Proteomes" id="UP001271249">
    <property type="component" value="Unassembled WGS sequence"/>
</dbReference>
<dbReference type="InterPro" id="IPR023753">
    <property type="entry name" value="FAD/NAD-binding_dom"/>
</dbReference>
<keyword evidence="8" id="KW-1185">Reference proteome</keyword>
<evidence type="ECO:0000256" key="1">
    <source>
        <dbReference type="ARBA" id="ARBA00001974"/>
    </source>
</evidence>
<comment type="caution">
    <text evidence="7">The sequence shown here is derived from an EMBL/GenBank/DDBJ whole genome shotgun (WGS) entry which is preliminary data.</text>
</comment>
<feature type="domain" description="FAD/NAD(P)-binding" evidence="5">
    <location>
        <begin position="9"/>
        <end position="305"/>
    </location>
</feature>
<sequence>MSAGRKAGVVIVGGGHAGGRVAERLRHGGFVGPIDVVGAETELPYERPPLSKGVLTSAGVPANAYLLSPARWNEIGVRFHLGAEAIGIDRREKAVSLADGASLSYRKLVLATGLSPRRILSLEPVAARTLYLRSFADALMLRNRIIRGARVVLVGAGLIGLEVAASAVKLGAAVTVLEAAERPLSRLLPPYLSQWLAELHERAGVRILCGRQVVSSEALGTVGRLHLDDRTILEADLVLVGIGGTPNDRIGGNAGLHVDNGIVVNEFGQTNDPDIFAAGDVAAHENRVFGQRWRLESWKNAEDQAAVVASYLCGNPSPYSEVPWFWTDQYDLNVQVAGMPGAREPAFERGKPGDRSYLAYFMAGGRLIGAIGVGCGRDIRIAREMIKAGGRPDGAELVRKGFTRFCDEVDRQAS</sequence>
<dbReference type="Gene3D" id="3.50.50.60">
    <property type="entry name" value="FAD/NAD(P)-binding domain"/>
    <property type="match status" value="2"/>
</dbReference>
<keyword evidence="3" id="KW-0274">FAD</keyword>
<dbReference type="InterPro" id="IPR028202">
    <property type="entry name" value="Reductase_C"/>
</dbReference>
<dbReference type="SUPFAM" id="SSF55424">
    <property type="entry name" value="FAD/NAD-linked reductases, dimerisation (C-terminal) domain"/>
    <property type="match status" value="1"/>
</dbReference>
<evidence type="ECO:0000259" key="6">
    <source>
        <dbReference type="Pfam" id="PF14759"/>
    </source>
</evidence>
<dbReference type="InterPro" id="IPR016156">
    <property type="entry name" value="FAD/NAD-linked_Rdtase_dimer_sf"/>
</dbReference>
<keyword evidence="4" id="KW-0560">Oxidoreductase</keyword>
<dbReference type="SUPFAM" id="SSF51905">
    <property type="entry name" value="FAD/NAD(P)-binding domain"/>
    <property type="match status" value="1"/>
</dbReference>
<comment type="cofactor">
    <cofactor evidence="1">
        <name>FAD</name>
        <dbReference type="ChEBI" id="CHEBI:57692"/>
    </cofactor>
</comment>
<protein>
    <submittedName>
        <fullName evidence="7">FAD-dependent oxidoreductase</fullName>
    </submittedName>
</protein>
<dbReference type="InterPro" id="IPR036188">
    <property type="entry name" value="FAD/NAD-bd_sf"/>
</dbReference>
<proteinExistence type="predicted"/>
<evidence type="ECO:0000256" key="4">
    <source>
        <dbReference type="ARBA" id="ARBA00023002"/>
    </source>
</evidence>
<reference evidence="7 8" key="1">
    <citation type="submission" date="2023-08" db="EMBL/GenBank/DDBJ databases">
        <title>Implementing the SeqCode for naming new Mesorhizobium species isolated from Vachellia karroo root nodules.</title>
        <authorList>
            <person name="Van Lill M."/>
        </authorList>
    </citation>
    <scope>NUCLEOTIDE SEQUENCE [LARGE SCALE GENOMIC DNA]</scope>
    <source>
        <strain evidence="7 8">VK22B</strain>
    </source>
</reference>
<keyword evidence="2" id="KW-0285">Flavoprotein</keyword>
<evidence type="ECO:0000256" key="3">
    <source>
        <dbReference type="ARBA" id="ARBA00022827"/>
    </source>
</evidence>
<dbReference type="PRINTS" id="PR00411">
    <property type="entry name" value="PNDRDTASEI"/>
</dbReference>
<dbReference type="PRINTS" id="PR00368">
    <property type="entry name" value="FADPNR"/>
</dbReference>
<evidence type="ECO:0000313" key="8">
    <source>
        <dbReference type="Proteomes" id="UP001271249"/>
    </source>
</evidence>
<dbReference type="EMBL" id="JAVIJC010000023">
    <property type="protein sequence ID" value="MDX8494099.1"/>
    <property type="molecule type" value="Genomic_DNA"/>
</dbReference>
<dbReference type="PANTHER" id="PTHR43557:SF2">
    <property type="entry name" value="RIESKE DOMAIN-CONTAINING PROTEIN-RELATED"/>
    <property type="match status" value="1"/>
</dbReference>
<dbReference type="Pfam" id="PF07992">
    <property type="entry name" value="Pyr_redox_2"/>
    <property type="match status" value="1"/>
</dbReference>
<dbReference type="InterPro" id="IPR050446">
    <property type="entry name" value="FAD-oxidoreductase/Apoptosis"/>
</dbReference>
<name>A0ABU4Z4D0_9HYPH</name>
<gene>
    <name evidence="7" type="ORF">RFN29_21250</name>
</gene>
<organism evidence="7 8">
    <name type="scientific">Mesorhizobium captivum</name>
    <dbReference type="NCBI Taxonomy" id="3072319"/>
    <lineage>
        <taxon>Bacteria</taxon>
        <taxon>Pseudomonadati</taxon>
        <taxon>Pseudomonadota</taxon>
        <taxon>Alphaproteobacteria</taxon>
        <taxon>Hyphomicrobiales</taxon>
        <taxon>Phyllobacteriaceae</taxon>
        <taxon>Mesorhizobium</taxon>
    </lineage>
</organism>
<dbReference type="Gene3D" id="3.30.390.30">
    <property type="match status" value="1"/>
</dbReference>
<feature type="domain" description="Reductase C-terminal" evidence="6">
    <location>
        <begin position="324"/>
        <end position="398"/>
    </location>
</feature>
<dbReference type="PANTHER" id="PTHR43557">
    <property type="entry name" value="APOPTOSIS-INDUCING FACTOR 1"/>
    <property type="match status" value="1"/>
</dbReference>
<evidence type="ECO:0000313" key="7">
    <source>
        <dbReference type="EMBL" id="MDX8494099.1"/>
    </source>
</evidence>
<evidence type="ECO:0000256" key="2">
    <source>
        <dbReference type="ARBA" id="ARBA00022630"/>
    </source>
</evidence>